<evidence type="ECO:0000256" key="4">
    <source>
        <dbReference type="ARBA" id="ARBA00022729"/>
    </source>
</evidence>
<evidence type="ECO:0000256" key="10">
    <source>
        <dbReference type="ARBA" id="ARBA00023319"/>
    </source>
</evidence>
<keyword evidence="9" id="KW-0325">Glycoprotein</keyword>
<proteinExistence type="predicted"/>
<keyword evidence="7" id="KW-1015">Disulfide bond</keyword>
<keyword evidence="2" id="KW-1003">Cell membrane</keyword>
<evidence type="ECO:0000313" key="13">
    <source>
        <dbReference type="EnsemblMetazoa" id="XP_030834510"/>
    </source>
</evidence>
<dbReference type="InterPro" id="IPR013783">
    <property type="entry name" value="Ig-like_fold"/>
</dbReference>
<dbReference type="GO" id="GO:0009897">
    <property type="term" value="C:external side of plasma membrane"/>
    <property type="evidence" value="ECO:0000318"/>
    <property type="project" value="GO_Central"/>
</dbReference>
<dbReference type="GO" id="GO:0007166">
    <property type="term" value="P:cell surface receptor signaling pathway"/>
    <property type="evidence" value="ECO:0000318"/>
    <property type="project" value="GO_Central"/>
</dbReference>
<evidence type="ECO:0000256" key="7">
    <source>
        <dbReference type="ARBA" id="ARBA00023157"/>
    </source>
</evidence>
<dbReference type="FunCoup" id="A0A7M7NCB8">
    <property type="interactions" value="557"/>
</dbReference>
<sequence>MSLRKRHDTGIVTIAAEYEDRASLQDDNSTLILRNITVADEGTYRCVVDRQGQIAVTNTETKLNVFSLRPDTLPVITPNCTWTVDASSCRIHDNQSFNLTCTLPNVYPVEDTELIWYQDGQRVSSTDDVTQNDDGTTDISRQIQVSETGNFTCNATYLSVNVKENTAASVEAWITLSVDVTTSPGNNLKKGQIAGIIVSLVGIFLVIMILCIYIYHRKRRGYNPILKDIPLDTQPDKGLLPSTDDFDDTLVAVAKKSARTRKSTH</sequence>
<dbReference type="RefSeq" id="XP_030834510.1">
    <property type="nucleotide sequence ID" value="XM_030978650.1"/>
</dbReference>
<evidence type="ECO:0000259" key="12">
    <source>
        <dbReference type="PROSITE" id="PS50835"/>
    </source>
</evidence>
<keyword evidence="8" id="KW-0675">Receptor</keyword>
<reference evidence="13" key="2">
    <citation type="submission" date="2021-01" db="UniProtKB">
        <authorList>
            <consortium name="EnsemblMetazoa"/>
        </authorList>
    </citation>
    <scope>IDENTIFICATION</scope>
</reference>
<evidence type="ECO:0000256" key="6">
    <source>
        <dbReference type="ARBA" id="ARBA00023136"/>
    </source>
</evidence>
<dbReference type="InterPro" id="IPR007110">
    <property type="entry name" value="Ig-like_dom"/>
</dbReference>
<evidence type="ECO:0000256" key="2">
    <source>
        <dbReference type="ARBA" id="ARBA00022475"/>
    </source>
</evidence>
<evidence type="ECO:0000313" key="14">
    <source>
        <dbReference type="Proteomes" id="UP000007110"/>
    </source>
</evidence>
<accession>A0A7M7NCB8</accession>
<feature type="transmembrane region" description="Helical" evidence="11">
    <location>
        <begin position="193"/>
        <end position="215"/>
    </location>
</feature>
<dbReference type="EnsemblMetazoa" id="XM_030978650">
    <property type="protein sequence ID" value="XP_030834510"/>
    <property type="gene ID" value="LOC115921305"/>
</dbReference>
<evidence type="ECO:0000256" key="3">
    <source>
        <dbReference type="ARBA" id="ARBA00022692"/>
    </source>
</evidence>
<keyword evidence="14" id="KW-1185">Reference proteome</keyword>
<dbReference type="GO" id="GO:0031295">
    <property type="term" value="P:T cell costimulation"/>
    <property type="evidence" value="ECO:0000318"/>
    <property type="project" value="GO_Central"/>
</dbReference>
<dbReference type="KEGG" id="spu:115921305"/>
<reference evidence="14" key="1">
    <citation type="submission" date="2015-02" db="EMBL/GenBank/DDBJ databases">
        <title>Genome sequencing for Strongylocentrotus purpuratus.</title>
        <authorList>
            <person name="Murali S."/>
            <person name="Liu Y."/>
            <person name="Vee V."/>
            <person name="English A."/>
            <person name="Wang M."/>
            <person name="Skinner E."/>
            <person name="Han Y."/>
            <person name="Muzny D.M."/>
            <person name="Worley K.C."/>
            <person name="Gibbs R.A."/>
        </authorList>
    </citation>
    <scope>NUCLEOTIDE SEQUENCE</scope>
</reference>
<comment type="subcellular location">
    <subcellularLocation>
        <location evidence="1">Cell membrane</location>
        <topology evidence="1">Single-pass type I membrane protein</topology>
    </subcellularLocation>
</comment>
<evidence type="ECO:0000256" key="8">
    <source>
        <dbReference type="ARBA" id="ARBA00023170"/>
    </source>
</evidence>
<evidence type="ECO:0000256" key="11">
    <source>
        <dbReference type="SAM" id="Phobius"/>
    </source>
</evidence>
<dbReference type="Pfam" id="PF13895">
    <property type="entry name" value="Ig_2"/>
    <property type="match status" value="1"/>
</dbReference>
<dbReference type="SUPFAM" id="SSF48726">
    <property type="entry name" value="Immunoglobulin"/>
    <property type="match status" value="2"/>
</dbReference>
<dbReference type="InParanoid" id="A0A7M7NCB8"/>
<evidence type="ECO:0000256" key="9">
    <source>
        <dbReference type="ARBA" id="ARBA00023180"/>
    </source>
</evidence>
<dbReference type="GO" id="GO:0071222">
    <property type="term" value="P:cellular response to lipopolysaccharide"/>
    <property type="evidence" value="ECO:0000318"/>
    <property type="project" value="GO_Central"/>
</dbReference>
<dbReference type="Proteomes" id="UP000007110">
    <property type="component" value="Unassembled WGS sequence"/>
</dbReference>
<dbReference type="PROSITE" id="PS50835">
    <property type="entry name" value="IG_LIKE"/>
    <property type="match status" value="1"/>
</dbReference>
<evidence type="ECO:0000256" key="5">
    <source>
        <dbReference type="ARBA" id="ARBA00022989"/>
    </source>
</evidence>
<dbReference type="InterPro" id="IPR051713">
    <property type="entry name" value="T-cell_Activation_Regulation"/>
</dbReference>
<keyword evidence="5 11" id="KW-1133">Transmembrane helix</keyword>
<dbReference type="GO" id="GO:0006955">
    <property type="term" value="P:immune response"/>
    <property type="evidence" value="ECO:0000318"/>
    <property type="project" value="GO_Central"/>
</dbReference>
<keyword evidence="3 11" id="KW-0812">Transmembrane</keyword>
<dbReference type="GO" id="GO:0042102">
    <property type="term" value="P:positive regulation of T cell proliferation"/>
    <property type="evidence" value="ECO:0000318"/>
    <property type="project" value="GO_Central"/>
</dbReference>
<dbReference type="PANTHER" id="PTHR25466">
    <property type="entry name" value="T-LYMPHOCYTE ACTIVATION ANTIGEN"/>
    <property type="match status" value="1"/>
</dbReference>
<dbReference type="PANTHER" id="PTHR25466:SF9">
    <property type="entry name" value="FIBRONECTIN TYPE-III DOMAIN-CONTAINING PROTEIN"/>
    <property type="match status" value="1"/>
</dbReference>
<evidence type="ECO:0000256" key="1">
    <source>
        <dbReference type="ARBA" id="ARBA00004251"/>
    </source>
</evidence>
<keyword evidence="10" id="KW-0393">Immunoglobulin domain</keyword>
<dbReference type="AlphaFoldDB" id="A0A7M7NCB8"/>
<name>A0A7M7NCB8_STRPU</name>
<dbReference type="InterPro" id="IPR036179">
    <property type="entry name" value="Ig-like_dom_sf"/>
</dbReference>
<feature type="domain" description="Ig-like" evidence="12">
    <location>
        <begin position="74"/>
        <end position="171"/>
    </location>
</feature>
<dbReference type="Gene3D" id="2.60.40.10">
    <property type="entry name" value="Immunoglobulins"/>
    <property type="match status" value="2"/>
</dbReference>
<keyword evidence="4" id="KW-0732">Signal</keyword>
<dbReference type="OrthoDB" id="6106100at2759"/>
<dbReference type="GO" id="GO:0042130">
    <property type="term" value="P:negative regulation of T cell proliferation"/>
    <property type="evidence" value="ECO:0000318"/>
    <property type="project" value="GO_Central"/>
</dbReference>
<organism evidence="13 14">
    <name type="scientific">Strongylocentrotus purpuratus</name>
    <name type="common">Purple sea urchin</name>
    <dbReference type="NCBI Taxonomy" id="7668"/>
    <lineage>
        <taxon>Eukaryota</taxon>
        <taxon>Metazoa</taxon>
        <taxon>Echinodermata</taxon>
        <taxon>Eleutherozoa</taxon>
        <taxon>Echinozoa</taxon>
        <taxon>Echinoidea</taxon>
        <taxon>Euechinoidea</taxon>
        <taxon>Echinacea</taxon>
        <taxon>Camarodonta</taxon>
        <taxon>Echinidea</taxon>
        <taxon>Strongylocentrotidae</taxon>
        <taxon>Strongylocentrotus</taxon>
    </lineage>
</organism>
<protein>
    <recommendedName>
        <fullName evidence="12">Ig-like domain-containing protein</fullName>
    </recommendedName>
</protein>
<keyword evidence="6 11" id="KW-0472">Membrane</keyword>
<dbReference type="GeneID" id="115921305"/>
<dbReference type="FunFam" id="2.60.40.10:FF:003123">
    <property type="match status" value="1"/>
</dbReference>